<evidence type="ECO:0008006" key="4">
    <source>
        <dbReference type="Google" id="ProtNLM"/>
    </source>
</evidence>
<dbReference type="AlphaFoldDB" id="A0A2R6P218"/>
<organism evidence="2 3">
    <name type="scientific">Hermanssonia centrifuga</name>
    <dbReference type="NCBI Taxonomy" id="98765"/>
    <lineage>
        <taxon>Eukaryota</taxon>
        <taxon>Fungi</taxon>
        <taxon>Dikarya</taxon>
        <taxon>Basidiomycota</taxon>
        <taxon>Agaricomycotina</taxon>
        <taxon>Agaricomycetes</taxon>
        <taxon>Polyporales</taxon>
        <taxon>Meruliaceae</taxon>
        <taxon>Hermanssonia</taxon>
    </lineage>
</organism>
<evidence type="ECO:0000256" key="1">
    <source>
        <dbReference type="SAM" id="MobiDB-lite"/>
    </source>
</evidence>
<evidence type="ECO:0000313" key="2">
    <source>
        <dbReference type="EMBL" id="PSR83876.1"/>
    </source>
</evidence>
<feature type="region of interest" description="Disordered" evidence="1">
    <location>
        <begin position="231"/>
        <end position="292"/>
    </location>
</feature>
<keyword evidence="3" id="KW-1185">Reference proteome</keyword>
<comment type="caution">
    <text evidence="2">The sequence shown here is derived from an EMBL/GenBank/DDBJ whole genome shotgun (WGS) entry which is preliminary data.</text>
</comment>
<reference evidence="2 3" key="1">
    <citation type="submission" date="2018-02" db="EMBL/GenBank/DDBJ databases">
        <title>Genome sequence of the basidiomycete white-rot fungus Phlebia centrifuga.</title>
        <authorList>
            <person name="Granchi Z."/>
            <person name="Peng M."/>
            <person name="de Vries R.P."/>
            <person name="Hilden K."/>
            <person name="Makela M.R."/>
            <person name="Grigoriev I."/>
            <person name="Riley R."/>
        </authorList>
    </citation>
    <scope>NUCLEOTIDE SEQUENCE [LARGE SCALE GENOMIC DNA]</scope>
    <source>
        <strain evidence="2 3">FBCC195</strain>
    </source>
</reference>
<feature type="compositionally biased region" description="Low complexity" evidence="1">
    <location>
        <begin position="193"/>
        <end position="213"/>
    </location>
</feature>
<protein>
    <recommendedName>
        <fullName evidence="4">C2H2-type domain-containing protein</fullName>
    </recommendedName>
</protein>
<evidence type="ECO:0000313" key="3">
    <source>
        <dbReference type="Proteomes" id="UP000186601"/>
    </source>
</evidence>
<name>A0A2R6P218_9APHY</name>
<feature type="region of interest" description="Disordered" evidence="1">
    <location>
        <begin position="183"/>
        <end position="213"/>
    </location>
</feature>
<dbReference type="STRING" id="98765.A0A2R6P218"/>
<accession>A0A2R6P218</accession>
<dbReference type="Proteomes" id="UP000186601">
    <property type="component" value="Unassembled WGS sequence"/>
</dbReference>
<dbReference type="OrthoDB" id="8922241at2759"/>
<feature type="compositionally biased region" description="Low complexity" evidence="1">
    <location>
        <begin position="253"/>
        <end position="278"/>
    </location>
</feature>
<proteinExistence type="predicted"/>
<gene>
    <name evidence="2" type="ORF">PHLCEN_2v5585</name>
</gene>
<sequence length="426" mass="47495">MHAPYCTPQADTEQYLDLWHQFMTVPYDTSTIPRADANCEPYSPIIKEPSPSLPLSTDFRLSQVIETLQSLYDDPESSSSSLDSLSDLYEDLTGLPDVKDRVSTLPYAVCPSLIYSGEAVVDPRLITPDLSSLVLDDVSDSPRITTLSSPIPEMGNMSLSSISYNRLEEDASGIVAVHVHKQQSPSPELVDESLPLFSSSPSPSLSLPSLPASENPSVKLAPFDYGSEVDAEWEHDDGSDDPDDDDYRDVSSSRRCISSRSRSKPSSMASSKAASLRSVSKKHSSQPNRRVSLKAKVLKKRHDIQQPSKPRAYQVPDGTPFFVPNDYKCRWCRHRQANLRRIDFKRHVETHYRTDVYWTCVGLPVREVTKLWITDTLRVIDGTKMIGGCGKVFGRKDAYIRHLKSKSGCVGDVTHKCHPGNLYDDA</sequence>
<feature type="compositionally biased region" description="Acidic residues" evidence="1">
    <location>
        <begin position="231"/>
        <end position="247"/>
    </location>
</feature>
<dbReference type="EMBL" id="MLYV02000550">
    <property type="protein sequence ID" value="PSR83876.1"/>
    <property type="molecule type" value="Genomic_DNA"/>
</dbReference>